<feature type="transmembrane region" description="Helical" evidence="2">
    <location>
        <begin position="782"/>
        <end position="799"/>
    </location>
</feature>
<comment type="caution">
    <text evidence="3">The sequence shown here is derived from an EMBL/GenBank/DDBJ whole genome shotgun (WGS) entry which is preliminary data.</text>
</comment>
<keyword evidence="4" id="KW-1185">Reference proteome</keyword>
<evidence type="ECO:0000256" key="1">
    <source>
        <dbReference type="SAM" id="MobiDB-lite"/>
    </source>
</evidence>
<dbReference type="PANTHER" id="PTHR43685:SF3">
    <property type="entry name" value="SLR2126 PROTEIN"/>
    <property type="match status" value="1"/>
</dbReference>
<feature type="transmembrane region" description="Helical" evidence="2">
    <location>
        <begin position="1110"/>
        <end position="1128"/>
    </location>
</feature>
<feature type="compositionally biased region" description="Pro residues" evidence="1">
    <location>
        <begin position="465"/>
        <end position="477"/>
    </location>
</feature>
<feature type="transmembrane region" description="Helical" evidence="2">
    <location>
        <begin position="868"/>
        <end position="887"/>
    </location>
</feature>
<feature type="transmembrane region" description="Helical" evidence="2">
    <location>
        <begin position="806"/>
        <end position="825"/>
    </location>
</feature>
<sequence>MAASTPRLDTAPVLAVLVCHDGAEWSADVLRALRELTVGPRHVLAVDTGSSTSEQLARAAAEGVVDGVLELPAETGFGAAVSAALEHATERWGDPGRWLWLLHDDSAPEPDCLRDLLRMAELDSTAAMLGPLGLDWDDPRLVVDAGLSTDASGNRQTGIGPSELDPSLGGAGSALAVSEVLAVGTAGALVRRDVFERLGGFDDDATAFDDVDLGWRINADGHLVLFVPSARMRHARATSRDLRNPDAFRARGFRSRRAAERVDGVRTFLVNTAVWAYVFGVPRLFVLAVARAFGFALLRRWPETAAELSVLRRLLTGGLGLRAGRRSRAALIPKRHGVRGLLTSRLTRLRNGLRAAFAGLVRDRVRRDVVLGRRPESLRSVPAAAALAGTPGDGPATSDTAGDAPSNDLADSDRTTAPDAAPSAGRDTARPVGPDALPAGAVGKRVAGLRRPAAPVVVPVEVVPAPGPSPRPRPSPVPRNGEPSHDNGPAPDQELLLVPVDRRRVLRELLLTPPVVLAVALVAFALVTHGLLAEHPRFGPGLHGGRLLPVGDLAQTWADYLAAWHPVNGGTASPAPASLLVLGVLGAVFGGPPTVVSVLLLFGVPLAGVAAYVATRALPVSRTWRATAAGAYALLPVAVSSAAQGRVDVVVAHVLVPPLLAGLASVVGLARMTPVKQNRSWLGTACLTALGLAVVGAFAPLVQVALLALALLGFVLVPGEVRKAPRRVAGLTAVVLLSVACLLPWPVVLLRHPQLLLHGLGARTTEAAASGPWLLALTPSPVGWAGGLLVLAAAAALGLGRRRAMLPGVVVVLTGWALAAVVAFVQAAPVGGGPASTGWTGAPLVLVAAGALWMVLAHPPAVPKAVPAVALLVLAVGSALAGMAGPLTAQQGRTTPALAADLDRPGALLLVERGPQPPRLVEGRSPRFGDDDLVPVPGATEWLHRVDDELLSRDPGRVRAALASAAARGTGFVGVPQGTGAELTGAAGDLVLPHGRLADGSEVFRILLPNSPVEVLGPDLARQARAEAAPSPQARPLTVPAQPPDFAVRVSEGGVGRLLVVGAENEPGWQAWINGAPAPLATAWGHQVAVPLPEHPGEVRVAYSGAARTALLVVQAAAILFTVVGALPERRRRVTAPR</sequence>
<dbReference type="EMBL" id="BAAAGS010000052">
    <property type="protein sequence ID" value="GAA0550922.1"/>
    <property type="molecule type" value="Genomic_DNA"/>
</dbReference>
<keyword evidence="2" id="KW-1133">Transmembrane helix</keyword>
<dbReference type="Pfam" id="PF13641">
    <property type="entry name" value="Glyco_tranf_2_3"/>
    <property type="match status" value="1"/>
</dbReference>
<keyword evidence="2" id="KW-0812">Transmembrane</keyword>
<accession>A0ABN1DS80</accession>
<name>A0ABN1DS80_SACER</name>
<evidence type="ECO:0000256" key="2">
    <source>
        <dbReference type="SAM" id="Phobius"/>
    </source>
</evidence>
<feature type="transmembrane region" description="Helical" evidence="2">
    <location>
        <begin position="509"/>
        <end position="532"/>
    </location>
</feature>
<dbReference type="InterPro" id="IPR050834">
    <property type="entry name" value="Glycosyltransf_2"/>
</dbReference>
<feature type="transmembrane region" description="Helical" evidence="2">
    <location>
        <begin position="595"/>
        <end position="614"/>
    </location>
</feature>
<protein>
    <submittedName>
        <fullName evidence="3">Glycosyltransferase family 2 protein</fullName>
    </submittedName>
</protein>
<dbReference type="SUPFAM" id="SSF53448">
    <property type="entry name" value="Nucleotide-diphospho-sugar transferases"/>
    <property type="match status" value="1"/>
</dbReference>
<dbReference type="PANTHER" id="PTHR43685">
    <property type="entry name" value="GLYCOSYLTRANSFERASE"/>
    <property type="match status" value="1"/>
</dbReference>
<organism evidence="3 4">
    <name type="scientific">Saccharopolyspora erythraea</name>
    <name type="common">Streptomyces erythraeus</name>
    <dbReference type="NCBI Taxonomy" id="1836"/>
    <lineage>
        <taxon>Bacteria</taxon>
        <taxon>Bacillati</taxon>
        <taxon>Actinomycetota</taxon>
        <taxon>Actinomycetes</taxon>
        <taxon>Pseudonocardiales</taxon>
        <taxon>Pseudonocardiaceae</taxon>
        <taxon>Saccharopolyspora</taxon>
    </lineage>
</organism>
<feature type="region of interest" description="Disordered" evidence="1">
    <location>
        <begin position="461"/>
        <end position="494"/>
    </location>
</feature>
<evidence type="ECO:0000313" key="3">
    <source>
        <dbReference type="EMBL" id="GAA0550922.1"/>
    </source>
</evidence>
<dbReference type="InterPro" id="IPR029044">
    <property type="entry name" value="Nucleotide-diphossugar_trans"/>
</dbReference>
<evidence type="ECO:0000313" key="4">
    <source>
        <dbReference type="Proteomes" id="UP001500729"/>
    </source>
</evidence>
<keyword evidence="2" id="KW-0472">Membrane</keyword>
<feature type="transmembrane region" description="Helical" evidence="2">
    <location>
        <begin position="649"/>
        <end position="669"/>
    </location>
</feature>
<feature type="transmembrane region" description="Helical" evidence="2">
    <location>
        <begin position="837"/>
        <end position="856"/>
    </location>
</feature>
<dbReference type="Proteomes" id="UP001500729">
    <property type="component" value="Unassembled WGS sequence"/>
</dbReference>
<feature type="transmembrane region" description="Helical" evidence="2">
    <location>
        <begin position="728"/>
        <end position="747"/>
    </location>
</feature>
<feature type="transmembrane region" description="Helical" evidence="2">
    <location>
        <begin position="626"/>
        <end position="643"/>
    </location>
</feature>
<reference evidence="3 4" key="1">
    <citation type="journal article" date="2019" name="Int. J. Syst. Evol. Microbiol.">
        <title>The Global Catalogue of Microorganisms (GCM) 10K type strain sequencing project: providing services to taxonomists for standard genome sequencing and annotation.</title>
        <authorList>
            <consortium name="The Broad Institute Genomics Platform"/>
            <consortium name="The Broad Institute Genome Sequencing Center for Infectious Disease"/>
            <person name="Wu L."/>
            <person name="Ma J."/>
        </authorList>
    </citation>
    <scope>NUCLEOTIDE SEQUENCE [LARGE SCALE GENOMIC DNA]</scope>
    <source>
        <strain evidence="3 4">JCM 10303</strain>
    </source>
</reference>
<feature type="transmembrane region" description="Helical" evidence="2">
    <location>
        <begin position="681"/>
        <end position="698"/>
    </location>
</feature>
<feature type="transmembrane region" description="Helical" evidence="2">
    <location>
        <begin position="274"/>
        <end position="298"/>
    </location>
</feature>
<proteinExistence type="predicted"/>
<dbReference type="Gene3D" id="3.90.550.10">
    <property type="entry name" value="Spore Coat Polysaccharide Biosynthesis Protein SpsA, Chain A"/>
    <property type="match status" value="1"/>
</dbReference>
<dbReference type="RefSeq" id="WP_415857620.1">
    <property type="nucleotide sequence ID" value="NZ_BAAAGS010000052.1"/>
</dbReference>
<feature type="region of interest" description="Disordered" evidence="1">
    <location>
        <begin position="382"/>
        <end position="439"/>
    </location>
</feature>
<gene>
    <name evidence="3" type="ORF">GCM10009533_56690</name>
</gene>